<accession>A0A0A9G4H3</accession>
<proteinExistence type="predicted"/>
<reference evidence="2" key="2">
    <citation type="journal article" date="2015" name="Data Brief">
        <title>Shoot transcriptome of the giant reed, Arundo donax.</title>
        <authorList>
            <person name="Barrero R.A."/>
            <person name="Guerrero F.D."/>
            <person name="Moolhuijzen P."/>
            <person name="Goolsby J.A."/>
            <person name="Tidwell J."/>
            <person name="Bellgard S.E."/>
            <person name="Bellgard M.I."/>
        </authorList>
    </citation>
    <scope>NUCLEOTIDE SEQUENCE</scope>
    <source>
        <tissue evidence="2">Shoot tissue taken approximately 20 cm above the soil surface</tissue>
    </source>
</reference>
<reference evidence="2" key="1">
    <citation type="submission" date="2014-09" db="EMBL/GenBank/DDBJ databases">
        <authorList>
            <person name="Magalhaes I.L.F."/>
            <person name="Oliveira U."/>
            <person name="Santos F.R."/>
            <person name="Vidigal T.H.D.A."/>
            <person name="Brescovit A.D."/>
            <person name="Santos A.J."/>
        </authorList>
    </citation>
    <scope>NUCLEOTIDE SEQUENCE</scope>
    <source>
        <tissue evidence="2">Shoot tissue taken approximately 20 cm above the soil surface</tissue>
    </source>
</reference>
<evidence type="ECO:0000256" key="1">
    <source>
        <dbReference type="SAM" id="MobiDB-lite"/>
    </source>
</evidence>
<name>A0A0A9G4H3_ARUDO</name>
<dbReference type="AlphaFoldDB" id="A0A0A9G4H3"/>
<protein>
    <submittedName>
        <fullName evidence="2">GRF10</fullName>
    </submittedName>
</protein>
<evidence type="ECO:0000313" key="2">
    <source>
        <dbReference type="EMBL" id="JAE19975.1"/>
    </source>
</evidence>
<feature type="region of interest" description="Disordered" evidence="1">
    <location>
        <begin position="1"/>
        <end position="23"/>
    </location>
</feature>
<dbReference type="EMBL" id="GBRH01177921">
    <property type="protein sequence ID" value="JAE19975.1"/>
    <property type="molecule type" value="Transcribed_RNA"/>
</dbReference>
<organism evidence="2">
    <name type="scientific">Arundo donax</name>
    <name type="common">Giant reed</name>
    <name type="synonym">Donax arundinaceus</name>
    <dbReference type="NCBI Taxonomy" id="35708"/>
    <lineage>
        <taxon>Eukaryota</taxon>
        <taxon>Viridiplantae</taxon>
        <taxon>Streptophyta</taxon>
        <taxon>Embryophyta</taxon>
        <taxon>Tracheophyta</taxon>
        <taxon>Spermatophyta</taxon>
        <taxon>Magnoliopsida</taxon>
        <taxon>Liliopsida</taxon>
        <taxon>Poales</taxon>
        <taxon>Poaceae</taxon>
        <taxon>PACMAD clade</taxon>
        <taxon>Arundinoideae</taxon>
        <taxon>Arundineae</taxon>
        <taxon>Arundo</taxon>
    </lineage>
</organism>
<sequence length="51" mass="6343">MGRRRIERGRTAKAAQGRRRTARAEIWSWSTIRRWSPSRIRRKRPQHFRKK</sequence>